<accession>A0A7J5D5B9</accession>
<dbReference type="PROSITE" id="PS50988">
    <property type="entry name" value="TROVE"/>
    <property type="match status" value="1"/>
</dbReference>
<dbReference type="RefSeq" id="WP_151473654.1">
    <property type="nucleotide sequence ID" value="NZ_WBKG01000042.1"/>
</dbReference>
<proteinExistence type="predicted"/>
<protein>
    <submittedName>
        <fullName evidence="2">TROVE domain-containing protein</fullName>
    </submittedName>
</protein>
<dbReference type="AlphaFoldDB" id="A0A7J5D5B9"/>
<dbReference type="SUPFAM" id="SSF140864">
    <property type="entry name" value="TROVE domain-like"/>
    <property type="match status" value="1"/>
</dbReference>
<evidence type="ECO:0000313" key="3">
    <source>
        <dbReference type="Proteomes" id="UP000442990"/>
    </source>
</evidence>
<dbReference type="Pfam" id="PF05731">
    <property type="entry name" value="TROVE"/>
    <property type="match status" value="1"/>
</dbReference>
<dbReference type="Proteomes" id="UP000442990">
    <property type="component" value="Unassembled WGS sequence"/>
</dbReference>
<comment type="caution">
    <text evidence="2">The sequence shown here is derived from an EMBL/GenBank/DDBJ whole genome shotgun (WGS) entry which is preliminary data.</text>
</comment>
<dbReference type="InterPro" id="IPR008858">
    <property type="entry name" value="TROVE_dom"/>
</dbReference>
<dbReference type="InterPro" id="IPR037214">
    <property type="entry name" value="TROVE_dom_sf"/>
</dbReference>
<gene>
    <name evidence="2" type="ORF">F8144_36195</name>
</gene>
<name>A0A7J5D5B9_9ACTN</name>
<feature type="domain" description="TROVE" evidence="1">
    <location>
        <begin position="1"/>
        <end position="69"/>
    </location>
</feature>
<evidence type="ECO:0000259" key="1">
    <source>
        <dbReference type="PROSITE" id="PS50988"/>
    </source>
</evidence>
<reference evidence="2 3" key="1">
    <citation type="submission" date="2019-09" db="EMBL/GenBank/DDBJ databases">
        <title>Isolation and identification of active actinomycetes.</title>
        <authorList>
            <person name="Yu Z."/>
            <person name="Han C."/>
            <person name="Yu B."/>
        </authorList>
    </citation>
    <scope>NUCLEOTIDE SEQUENCE [LARGE SCALE GENOMIC DNA]</scope>
    <source>
        <strain evidence="2 3">NEAU-H2</strain>
    </source>
</reference>
<organism evidence="2 3">
    <name type="scientific">Streptomyces triticiradicis</name>
    <dbReference type="NCBI Taxonomy" id="2651189"/>
    <lineage>
        <taxon>Bacteria</taxon>
        <taxon>Bacillati</taxon>
        <taxon>Actinomycetota</taxon>
        <taxon>Actinomycetes</taxon>
        <taxon>Kitasatosporales</taxon>
        <taxon>Streptomycetaceae</taxon>
        <taxon>Streptomyces</taxon>
    </lineage>
</organism>
<sequence>MDKAAWEAIIPSMGVMALARNLRNFDEAGVSDEVAARICARLTDSAVVNASCMFPFRWWAAYKHASFLR</sequence>
<dbReference type="GO" id="GO:0003723">
    <property type="term" value="F:RNA binding"/>
    <property type="evidence" value="ECO:0007669"/>
    <property type="project" value="InterPro"/>
</dbReference>
<evidence type="ECO:0000313" key="2">
    <source>
        <dbReference type="EMBL" id="KAB1979457.1"/>
    </source>
</evidence>
<dbReference type="EMBL" id="WBKG01000042">
    <property type="protein sequence ID" value="KAB1979457.1"/>
    <property type="molecule type" value="Genomic_DNA"/>
</dbReference>
<keyword evidence="3" id="KW-1185">Reference proteome</keyword>